<dbReference type="PROSITE" id="PS00135">
    <property type="entry name" value="TRYPSIN_SER"/>
    <property type="match status" value="1"/>
</dbReference>
<dbReference type="AlphaFoldDB" id="A0A9P0ACU8"/>
<gene>
    <name evidence="8" type="ORF">BEMITA_LOCUS10285</name>
</gene>
<dbReference type="Proteomes" id="UP001152759">
    <property type="component" value="Chromosome 6"/>
</dbReference>
<name>A0A9P0ACU8_BEMTA</name>
<dbReference type="InterPro" id="IPR018114">
    <property type="entry name" value="TRYPSIN_HIS"/>
</dbReference>
<feature type="domain" description="Peptidase S1" evidence="7">
    <location>
        <begin position="66"/>
        <end position="314"/>
    </location>
</feature>
<keyword evidence="9" id="KW-1185">Reference proteome</keyword>
<keyword evidence="6" id="KW-0732">Signal</keyword>
<evidence type="ECO:0000313" key="9">
    <source>
        <dbReference type="Proteomes" id="UP001152759"/>
    </source>
</evidence>
<keyword evidence="1 5" id="KW-0645">Protease</keyword>
<organism evidence="8 9">
    <name type="scientific">Bemisia tabaci</name>
    <name type="common">Sweetpotato whitefly</name>
    <name type="synonym">Aleurodes tabaci</name>
    <dbReference type="NCBI Taxonomy" id="7038"/>
    <lineage>
        <taxon>Eukaryota</taxon>
        <taxon>Metazoa</taxon>
        <taxon>Ecdysozoa</taxon>
        <taxon>Arthropoda</taxon>
        <taxon>Hexapoda</taxon>
        <taxon>Insecta</taxon>
        <taxon>Pterygota</taxon>
        <taxon>Neoptera</taxon>
        <taxon>Paraneoptera</taxon>
        <taxon>Hemiptera</taxon>
        <taxon>Sternorrhyncha</taxon>
        <taxon>Aleyrodoidea</taxon>
        <taxon>Aleyrodidae</taxon>
        <taxon>Aleyrodinae</taxon>
        <taxon>Bemisia</taxon>
    </lineage>
</organism>
<dbReference type="InterPro" id="IPR009003">
    <property type="entry name" value="Peptidase_S1_PA"/>
</dbReference>
<dbReference type="InterPro" id="IPR001314">
    <property type="entry name" value="Peptidase_S1A"/>
</dbReference>
<dbReference type="Pfam" id="PF00089">
    <property type="entry name" value="Trypsin"/>
    <property type="match status" value="1"/>
</dbReference>
<dbReference type="PROSITE" id="PS00134">
    <property type="entry name" value="TRYPSIN_HIS"/>
    <property type="match status" value="1"/>
</dbReference>
<evidence type="ECO:0000313" key="8">
    <source>
        <dbReference type="EMBL" id="CAH0391688.1"/>
    </source>
</evidence>
<dbReference type="KEGG" id="btab:109043633"/>
<evidence type="ECO:0000259" key="7">
    <source>
        <dbReference type="PROSITE" id="PS50240"/>
    </source>
</evidence>
<dbReference type="EMBL" id="OU963867">
    <property type="protein sequence ID" value="CAH0391688.1"/>
    <property type="molecule type" value="Genomic_DNA"/>
</dbReference>
<dbReference type="PANTHER" id="PTHR24252:SF10">
    <property type="entry name" value="SERINE PROTEASE 56"/>
    <property type="match status" value="1"/>
</dbReference>
<dbReference type="PANTHER" id="PTHR24252">
    <property type="entry name" value="ACROSIN-RELATED"/>
    <property type="match status" value="1"/>
</dbReference>
<evidence type="ECO:0000256" key="5">
    <source>
        <dbReference type="RuleBase" id="RU363034"/>
    </source>
</evidence>
<reference evidence="8" key="1">
    <citation type="submission" date="2021-12" db="EMBL/GenBank/DDBJ databases">
        <authorList>
            <person name="King R."/>
        </authorList>
    </citation>
    <scope>NUCLEOTIDE SEQUENCE</scope>
</reference>
<evidence type="ECO:0000256" key="3">
    <source>
        <dbReference type="ARBA" id="ARBA00022825"/>
    </source>
</evidence>
<evidence type="ECO:0000256" key="4">
    <source>
        <dbReference type="ARBA" id="ARBA00023157"/>
    </source>
</evidence>
<dbReference type="FunFam" id="2.40.10.10:FF:000003">
    <property type="entry name" value="Transmembrane serine protease 3"/>
    <property type="match status" value="1"/>
</dbReference>
<accession>A0A9P0ACU8</accession>
<dbReference type="CDD" id="cd00190">
    <property type="entry name" value="Tryp_SPc"/>
    <property type="match status" value="1"/>
</dbReference>
<dbReference type="PRINTS" id="PR00722">
    <property type="entry name" value="CHYMOTRYPSIN"/>
</dbReference>
<dbReference type="SUPFAM" id="SSF50494">
    <property type="entry name" value="Trypsin-like serine proteases"/>
    <property type="match status" value="1"/>
</dbReference>
<dbReference type="SMART" id="SM00020">
    <property type="entry name" value="Tryp_SPc"/>
    <property type="match status" value="1"/>
</dbReference>
<keyword evidence="3 5" id="KW-0720">Serine protease</keyword>
<dbReference type="OrthoDB" id="5979691at2759"/>
<proteinExistence type="predicted"/>
<dbReference type="InterPro" id="IPR043504">
    <property type="entry name" value="Peptidase_S1_PA_chymotrypsin"/>
</dbReference>
<keyword evidence="4" id="KW-1015">Disulfide bond</keyword>
<dbReference type="GO" id="GO:0004252">
    <property type="term" value="F:serine-type endopeptidase activity"/>
    <property type="evidence" value="ECO:0007669"/>
    <property type="project" value="InterPro"/>
</dbReference>
<dbReference type="GO" id="GO:0006508">
    <property type="term" value="P:proteolysis"/>
    <property type="evidence" value="ECO:0007669"/>
    <property type="project" value="UniProtKB-KW"/>
</dbReference>
<evidence type="ECO:0000256" key="6">
    <source>
        <dbReference type="SAM" id="SignalP"/>
    </source>
</evidence>
<feature type="chain" id="PRO_5040434807" description="Peptidase S1 domain-containing protein" evidence="6">
    <location>
        <begin position="20"/>
        <end position="321"/>
    </location>
</feature>
<feature type="signal peptide" evidence="6">
    <location>
        <begin position="1"/>
        <end position="19"/>
    </location>
</feature>
<sequence length="321" mass="34696">MVAELIIFLISISAFSVYGFPFPATEENRTRRSGGQPKFPYYSQMECGVRAVPHYPHRSGGATPKIIGGSTVPYGAYPWQVDIQSFNGLSQTFEHLCGGAVVGDRVIMTAAHCLRDLKKSQLRMVVGKHHLSGSDSHERTYRVEKVIVHPEFRREGPHSNDIALIKVKAISEGGIGFNTYIQPICLPGIQAKRAETGDWCTVTGWGAQKPEDLGSLSPELRAASVPLLDLATCRASNVYGSRQKILDSMLCAGLLDGGVDACGGDSGGPLACQVAGRFELTGIVSWGDGCAKKNKPGVYTRVSHYLPWIFESLSVLTPNVT</sequence>
<dbReference type="InterPro" id="IPR033116">
    <property type="entry name" value="TRYPSIN_SER"/>
</dbReference>
<keyword evidence="2 5" id="KW-0378">Hydrolase</keyword>
<evidence type="ECO:0000256" key="1">
    <source>
        <dbReference type="ARBA" id="ARBA00022670"/>
    </source>
</evidence>
<dbReference type="PROSITE" id="PS50240">
    <property type="entry name" value="TRYPSIN_DOM"/>
    <property type="match status" value="1"/>
</dbReference>
<dbReference type="InterPro" id="IPR001254">
    <property type="entry name" value="Trypsin_dom"/>
</dbReference>
<dbReference type="Gene3D" id="2.40.10.10">
    <property type="entry name" value="Trypsin-like serine proteases"/>
    <property type="match status" value="1"/>
</dbReference>
<protein>
    <recommendedName>
        <fullName evidence="7">Peptidase S1 domain-containing protein</fullName>
    </recommendedName>
</protein>
<evidence type="ECO:0000256" key="2">
    <source>
        <dbReference type="ARBA" id="ARBA00022801"/>
    </source>
</evidence>